<dbReference type="AlphaFoldDB" id="A0A0N0DV15"/>
<dbReference type="Pfam" id="PF00069">
    <property type="entry name" value="Pkinase"/>
    <property type="match status" value="2"/>
</dbReference>
<dbReference type="PANTHER" id="PTHR45832:SF22">
    <property type="entry name" value="SERINE_THREONINE-PROTEIN KINASE SAMKA-RELATED"/>
    <property type="match status" value="1"/>
</dbReference>
<feature type="region of interest" description="Disordered" evidence="4">
    <location>
        <begin position="198"/>
        <end position="272"/>
    </location>
</feature>
<feature type="compositionally biased region" description="Low complexity" evidence="4">
    <location>
        <begin position="469"/>
        <end position="489"/>
    </location>
</feature>
<name>A0A0N0DV15_LEPPY</name>
<feature type="region of interest" description="Disordered" evidence="4">
    <location>
        <begin position="452"/>
        <end position="498"/>
    </location>
</feature>
<dbReference type="OMA" id="FRIANCA"/>
<dbReference type="GO" id="GO:0005524">
    <property type="term" value="F:ATP binding"/>
    <property type="evidence" value="ECO:0007669"/>
    <property type="project" value="UniProtKB-KW"/>
</dbReference>
<dbReference type="RefSeq" id="XP_015658157.1">
    <property type="nucleotide sequence ID" value="XM_015803515.1"/>
</dbReference>
<dbReference type="PANTHER" id="PTHR45832">
    <property type="entry name" value="SERINE/THREONINE-PROTEIN KINASE SAMKA-RELATED-RELATED"/>
    <property type="match status" value="1"/>
</dbReference>
<dbReference type="Proteomes" id="UP000037923">
    <property type="component" value="Unassembled WGS sequence"/>
</dbReference>
<sequence>MESVVKLNRKLGVGGCGIVYEGFDHAKGQFVAVKELPYMEPSLAGGEDTELAEILRELACMREGRHPNLVQYYGARRSAVGVQIIMEYVSGGSLDYVLTRCGPLRETVARAYTRDVLEALRYLHEVMHVCHRDVKPANILITPEGRCKLADFGVAKHVEETPPRHPPLSNSAGEREGREGRLQTAVGTPWYMAPEVINGGVEDDDEEGDSVGEEDAKSDGRGEGNAADNVGTAKQYAEPSPMESSLEDWSNAMPAFPSASTPGPDPPPLYSSTPYYNPLKRIIRKGRLARGSVGYTTRADIWSVGVTVYEMVTGTRPFGADLHNPSAVLFRIANCATAPPRLPPGLHVSPTLQSFLDLCFVYDKDLRATARELLGHPWLRDASPAAGTARESIAHRLSDSDSLRATTPAPAGQHVDSGAPPPPQQQQQPQLSVRRSVFDGVPLLDAMDLPAYSTAARAPSPSPRENSKSKSYNTYNSGSNGEAGSAAGGQHSRPGMHRLSSAGIRHTFLPSPTSTVEASLVSPEEQEEAYSRYAAARQRIGHARSSAPRAPAVQPPHGNSDSAGGRDGGRGGGGIQTKYGAFVDLLSYP</sequence>
<keyword evidence="3" id="KW-0067">ATP-binding</keyword>
<feature type="region of interest" description="Disordered" evidence="4">
    <location>
        <begin position="398"/>
        <end position="432"/>
    </location>
</feature>
<dbReference type="CDD" id="cd06606">
    <property type="entry name" value="STKc_MAPKKK"/>
    <property type="match status" value="1"/>
</dbReference>
<dbReference type="OrthoDB" id="272800at2759"/>
<dbReference type="GeneID" id="26905771"/>
<keyword evidence="2" id="KW-0547">Nucleotide-binding</keyword>
<dbReference type="SMART" id="SM00220">
    <property type="entry name" value="S_TKc"/>
    <property type="match status" value="1"/>
</dbReference>
<feature type="region of interest" description="Disordered" evidence="4">
    <location>
        <begin position="158"/>
        <end position="183"/>
    </location>
</feature>
<feature type="compositionally biased region" description="Acidic residues" evidence="4">
    <location>
        <begin position="201"/>
        <end position="213"/>
    </location>
</feature>
<proteinExistence type="inferred from homology"/>
<dbReference type="VEuPathDB" id="TriTrypDB:LpyrH10_10_2500"/>
<dbReference type="InterPro" id="IPR051931">
    <property type="entry name" value="PAK3-like"/>
</dbReference>
<evidence type="ECO:0000256" key="2">
    <source>
        <dbReference type="ARBA" id="ARBA00022741"/>
    </source>
</evidence>
<dbReference type="InterPro" id="IPR000719">
    <property type="entry name" value="Prot_kinase_dom"/>
</dbReference>
<evidence type="ECO:0000256" key="3">
    <source>
        <dbReference type="ARBA" id="ARBA00022840"/>
    </source>
</evidence>
<dbReference type="Gene3D" id="1.10.510.10">
    <property type="entry name" value="Transferase(Phosphotransferase) domain 1"/>
    <property type="match status" value="2"/>
</dbReference>
<dbReference type="EMBL" id="LGTL01000010">
    <property type="protein sequence ID" value="KPA79718.1"/>
    <property type="molecule type" value="Genomic_DNA"/>
</dbReference>
<dbReference type="GO" id="GO:0004672">
    <property type="term" value="F:protein kinase activity"/>
    <property type="evidence" value="ECO:0007669"/>
    <property type="project" value="InterPro"/>
</dbReference>
<dbReference type="PROSITE" id="PS00108">
    <property type="entry name" value="PROTEIN_KINASE_ST"/>
    <property type="match status" value="1"/>
</dbReference>
<dbReference type="InterPro" id="IPR011009">
    <property type="entry name" value="Kinase-like_dom_sf"/>
</dbReference>
<dbReference type="SUPFAM" id="SSF56112">
    <property type="entry name" value="Protein kinase-like (PK-like)"/>
    <property type="match status" value="1"/>
</dbReference>
<dbReference type="PROSITE" id="PS50011">
    <property type="entry name" value="PROTEIN_KINASE_DOM"/>
    <property type="match status" value="1"/>
</dbReference>
<evidence type="ECO:0000256" key="1">
    <source>
        <dbReference type="ARBA" id="ARBA00008874"/>
    </source>
</evidence>
<comment type="similarity">
    <text evidence="1">Belongs to the protein kinase superfamily. STE Ser/Thr protein kinase family. STE20 subfamily.</text>
</comment>
<keyword evidence="7" id="KW-1185">Reference proteome</keyword>
<organism evidence="6 7">
    <name type="scientific">Leptomonas pyrrhocoris</name>
    <name type="common">Firebug parasite</name>
    <dbReference type="NCBI Taxonomy" id="157538"/>
    <lineage>
        <taxon>Eukaryota</taxon>
        <taxon>Discoba</taxon>
        <taxon>Euglenozoa</taxon>
        <taxon>Kinetoplastea</taxon>
        <taxon>Metakinetoplastina</taxon>
        <taxon>Trypanosomatida</taxon>
        <taxon>Trypanosomatidae</taxon>
        <taxon>Leishmaniinae</taxon>
        <taxon>Leptomonas</taxon>
    </lineage>
</organism>
<comment type="caution">
    <text evidence="6">The sequence shown here is derived from an EMBL/GenBank/DDBJ whole genome shotgun (WGS) entry which is preliminary data.</text>
</comment>
<evidence type="ECO:0000313" key="7">
    <source>
        <dbReference type="Proteomes" id="UP000037923"/>
    </source>
</evidence>
<protein>
    <recommendedName>
        <fullName evidence="5">Protein kinase domain-containing protein</fullName>
    </recommendedName>
</protein>
<accession>A0A0N0DV15</accession>
<reference evidence="6 7" key="1">
    <citation type="submission" date="2015-07" db="EMBL/GenBank/DDBJ databases">
        <title>High-quality genome of monoxenous trypanosomatid Leptomonas pyrrhocoris.</title>
        <authorList>
            <person name="Flegontov P."/>
            <person name="Butenko A."/>
            <person name="Firsov S."/>
            <person name="Vlcek C."/>
            <person name="Logacheva M.D."/>
            <person name="Field M."/>
            <person name="Filatov D."/>
            <person name="Flegontova O."/>
            <person name="Gerasimov E."/>
            <person name="Jackson A.P."/>
            <person name="Kelly S."/>
            <person name="Opperdoes F."/>
            <person name="O'Reilly A."/>
            <person name="Votypka J."/>
            <person name="Yurchenko V."/>
            <person name="Lukes J."/>
        </authorList>
    </citation>
    <scope>NUCLEOTIDE SEQUENCE [LARGE SCALE GENOMIC DNA]</scope>
    <source>
        <strain evidence="6">H10</strain>
    </source>
</reference>
<evidence type="ECO:0000256" key="4">
    <source>
        <dbReference type="SAM" id="MobiDB-lite"/>
    </source>
</evidence>
<gene>
    <name evidence="6" type="ORF">ABB37_05481</name>
</gene>
<evidence type="ECO:0000259" key="5">
    <source>
        <dbReference type="PROSITE" id="PS50011"/>
    </source>
</evidence>
<dbReference type="InterPro" id="IPR008271">
    <property type="entry name" value="Ser/Thr_kinase_AS"/>
</dbReference>
<evidence type="ECO:0000313" key="6">
    <source>
        <dbReference type="EMBL" id="KPA79718.1"/>
    </source>
</evidence>
<feature type="region of interest" description="Disordered" evidence="4">
    <location>
        <begin position="537"/>
        <end position="576"/>
    </location>
</feature>
<feature type="domain" description="Protein kinase" evidence="5">
    <location>
        <begin position="5"/>
        <end position="379"/>
    </location>
</feature>